<protein>
    <submittedName>
        <fullName evidence="4">Uncharacterized protein</fullName>
    </submittedName>
</protein>
<evidence type="ECO:0000313" key="4">
    <source>
        <dbReference type="EMBL" id="HIT46913.1"/>
    </source>
</evidence>
<dbReference type="Pfam" id="PF17132">
    <property type="entry name" value="Glyco_hydro_106"/>
    <property type="match status" value="1"/>
</dbReference>
<keyword evidence="1 3" id="KW-0732">Signal</keyword>
<name>A0A9D1KHH2_9BACT</name>
<proteinExistence type="predicted"/>
<feature type="signal peptide" evidence="3">
    <location>
        <begin position="1"/>
        <end position="20"/>
    </location>
</feature>
<reference evidence="4" key="2">
    <citation type="journal article" date="2021" name="PeerJ">
        <title>Extensive microbial diversity within the chicken gut microbiome revealed by metagenomics and culture.</title>
        <authorList>
            <person name="Gilroy R."/>
            <person name="Ravi A."/>
            <person name="Getino M."/>
            <person name="Pursley I."/>
            <person name="Horton D.L."/>
            <person name="Alikhan N.F."/>
            <person name="Baker D."/>
            <person name="Gharbi K."/>
            <person name="Hall N."/>
            <person name="Watson M."/>
            <person name="Adriaenssens E.M."/>
            <person name="Foster-Nyarko E."/>
            <person name="Jarju S."/>
            <person name="Secka A."/>
            <person name="Antonio M."/>
            <person name="Oren A."/>
            <person name="Chaudhuri R.R."/>
            <person name="La Ragione R."/>
            <person name="Hildebrand F."/>
            <person name="Pallen M.J."/>
        </authorList>
    </citation>
    <scope>NUCLEOTIDE SEQUENCE</scope>
    <source>
        <strain evidence="4">ChiHecec2B26-709</strain>
    </source>
</reference>
<evidence type="ECO:0000256" key="2">
    <source>
        <dbReference type="ARBA" id="ARBA00022801"/>
    </source>
</evidence>
<gene>
    <name evidence="4" type="ORF">IAC35_03535</name>
</gene>
<dbReference type="EMBL" id="DVLC01000068">
    <property type="protein sequence ID" value="HIT46913.1"/>
    <property type="molecule type" value="Genomic_DNA"/>
</dbReference>
<dbReference type="InterPro" id="IPR008979">
    <property type="entry name" value="Galactose-bd-like_sf"/>
</dbReference>
<organism evidence="4 5">
    <name type="scientific">Candidatus Cryptobacteroides merdipullorum</name>
    <dbReference type="NCBI Taxonomy" id="2840771"/>
    <lineage>
        <taxon>Bacteria</taxon>
        <taxon>Pseudomonadati</taxon>
        <taxon>Bacteroidota</taxon>
        <taxon>Bacteroidia</taxon>
        <taxon>Bacteroidales</taxon>
        <taxon>Candidatus Cryptobacteroides</taxon>
    </lineage>
</organism>
<dbReference type="PANTHER" id="PTHR43817">
    <property type="entry name" value="GLYCOSYL HYDROLASE"/>
    <property type="match status" value="1"/>
</dbReference>
<comment type="caution">
    <text evidence="4">The sequence shown here is derived from an EMBL/GenBank/DDBJ whole genome shotgun (WGS) entry which is preliminary data.</text>
</comment>
<keyword evidence="2" id="KW-0378">Hydrolase</keyword>
<dbReference type="PANTHER" id="PTHR43817:SF1">
    <property type="entry name" value="HYDROLASE, FAMILY 43, PUTATIVE (AFU_ORTHOLOGUE AFUA_3G01660)-RELATED"/>
    <property type="match status" value="1"/>
</dbReference>
<feature type="chain" id="PRO_5039511814" evidence="3">
    <location>
        <begin position="21"/>
        <end position="1141"/>
    </location>
</feature>
<evidence type="ECO:0000256" key="3">
    <source>
        <dbReference type="SAM" id="SignalP"/>
    </source>
</evidence>
<dbReference type="AlphaFoldDB" id="A0A9D1KHH2"/>
<dbReference type="Proteomes" id="UP000886881">
    <property type="component" value="Unassembled WGS sequence"/>
</dbReference>
<evidence type="ECO:0000256" key="1">
    <source>
        <dbReference type="ARBA" id="ARBA00022729"/>
    </source>
</evidence>
<reference evidence="4" key="1">
    <citation type="submission" date="2020-10" db="EMBL/GenBank/DDBJ databases">
        <authorList>
            <person name="Gilroy R."/>
        </authorList>
    </citation>
    <scope>NUCLEOTIDE SEQUENCE</scope>
    <source>
        <strain evidence="4">ChiHecec2B26-709</strain>
    </source>
</reference>
<dbReference type="SUPFAM" id="SSF49785">
    <property type="entry name" value="Galactose-binding domain-like"/>
    <property type="match status" value="2"/>
</dbReference>
<dbReference type="GO" id="GO:0016787">
    <property type="term" value="F:hydrolase activity"/>
    <property type="evidence" value="ECO:0007669"/>
    <property type="project" value="UniProtKB-KW"/>
</dbReference>
<dbReference type="NCBIfam" id="NF045579">
    <property type="entry name" value="rhamnoside_JR"/>
    <property type="match status" value="1"/>
</dbReference>
<dbReference type="Gene3D" id="2.60.120.260">
    <property type="entry name" value="Galactose-binding domain-like"/>
    <property type="match status" value="2"/>
</dbReference>
<evidence type="ECO:0000313" key="5">
    <source>
        <dbReference type="Proteomes" id="UP000886881"/>
    </source>
</evidence>
<sequence length="1141" mass="128262">MKHFFLIFAAALLSVHAADAAGGPDPARFSRPEPADQIATWWHWMDGSLTKDGLTKDLEAMKAQGISNATVLNIYRMIGVQNTLAIPFDSPEWYDMFRHAVEKADSLGIEIGAANCDGWSESGGPWITPETSMKMYTWRKTYAKGNGREQTIRLAQPFGKERFYRDVAVVAWRSDAPNSFVAASPKASCNGSYPLETLIKSHKYHDETRHIDLYDDFPAEILIDGNPETALTLAKDDRDVRFEFSKPFTADELHIYILVSAANFPIPVTVSVSDDGKDYRTAGTVWPKSANSLQKLRFPEATGRYWKVTVNDEFSPTTLAEIALLRHGERGLYDTVAPETVPSADKVIDLTDRMSADGTLKWNVPRGDWTIIRFGYTSNGKFNHPASPQGVGLECDKMDTTALNIHFAAFPQKLIEAAGPYTGKTFTYLLVDSWECGQQNWTAAFPEEFRKRRGYDLTPYIPVLCGEQVGGAEISAAFRHDFDRTRGELVLDYYFKHLSDLCHRNGLKLYSEGIYGGNGMPPVDVLKSYEYSDVPMTEFWAQSSEYREWPIVNEPGNYGNHAIPYHVSLLYDKPVIGCEAYTGMALYSDSPIDLKLFGDRAYCEGVNKMILHSYVHQPTDMKPGVTLGIYGQTFNRNNTWFNWADGFFGEQARIQYMLQQGDRRADALVYIGDALPNVEMSESEIERTLPANIKFQYINQEVLLGRLSVRDGLIWLDGRVPFKFLMLRGDRMHIETARRIEQLVRDGAVVYGPRPSGTLSLAGLERNNAELREIAGRVWGDAPGDSGVREYGKGKVIRSLRALKRNYTPELSVRGADIDDILYIHKSLGDTDWYYIISKDNLNTVNIEAVFDLDGRYPEIWDPMDGSVRNCALYTDGAGYTSVPLTLRPKQGVFVVLRKGEKLHVSAIETPDGRSLYPVQDNDWSEEFPAVYQGEDGEFYLEQLAGGSYYVAFSNCTNTRVKVEEAGKVVLDGIEGTMTFEDEPLLGTLPIGGFKDFTKSLNPLIKYYSGTVTYRLEAVLPEDFLNGDRRIRISIPAFGSTASLEINGHRLETVWDPSFMADITEYVRKGANELKIVVTNPWRNRLTGDKAGIPSSQKLWTTSPLQQKHIPPQQIIHEYTKLYPAGISRPITIYAVEKTLL</sequence>
<accession>A0A9D1KHH2</accession>